<keyword evidence="3" id="KW-0732">Signal</keyword>
<dbReference type="SUPFAM" id="SSF53850">
    <property type="entry name" value="Periplasmic binding protein-like II"/>
    <property type="match status" value="1"/>
</dbReference>
<name>A0ABX2H9R9_9FIRM</name>
<organism evidence="4 5">
    <name type="scientific">Blautia faecis</name>
    <dbReference type="NCBI Taxonomy" id="871665"/>
    <lineage>
        <taxon>Bacteria</taxon>
        <taxon>Bacillati</taxon>
        <taxon>Bacillota</taxon>
        <taxon>Clostridia</taxon>
        <taxon>Lachnospirales</taxon>
        <taxon>Lachnospiraceae</taxon>
        <taxon>Blautia</taxon>
    </lineage>
</organism>
<feature type="signal peptide" evidence="3">
    <location>
        <begin position="1"/>
        <end position="25"/>
    </location>
</feature>
<accession>A0ABX2H9R9</accession>
<comment type="similarity">
    <text evidence="1">Belongs to the bacterial solute-binding protein 1 family.</text>
</comment>
<dbReference type="EMBL" id="JAAITS010000054">
    <property type="protein sequence ID" value="NSG86930.1"/>
    <property type="molecule type" value="Genomic_DNA"/>
</dbReference>
<dbReference type="PANTHER" id="PTHR43649">
    <property type="entry name" value="ARABINOSE-BINDING PROTEIN-RELATED"/>
    <property type="match status" value="1"/>
</dbReference>
<feature type="chain" id="PRO_5045932710" evidence="3">
    <location>
        <begin position="26"/>
        <end position="436"/>
    </location>
</feature>
<dbReference type="Proteomes" id="UP001644719">
    <property type="component" value="Unassembled WGS sequence"/>
</dbReference>
<gene>
    <name evidence="4" type="ORF">G5B17_16285</name>
</gene>
<evidence type="ECO:0000256" key="1">
    <source>
        <dbReference type="ARBA" id="ARBA00008520"/>
    </source>
</evidence>
<dbReference type="InterPro" id="IPR006059">
    <property type="entry name" value="SBP"/>
</dbReference>
<evidence type="ECO:0000313" key="5">
    <source>
        <dbReference type="Proteomes" id="UP001644719"/>
    </source>
</evidence>
<evidence type="ECO:0000256" key="3">
    <source>
        <dbReference type="SAM" id="SignalP"/>
    </source>
</evidence>
<reference evidence="4 5" key="1">
    <citation type="journal article" date="2020" name="Cell Host Microbe">
        <title>Functional and Genomic Variation between Human-Derived Isolates of Lachnospiraceae Reveals Inter- and Intra-Species Diversity.</title>
        <authorList>
            <person name="Sorbara M.T."/>
            <person name="Littmann E.R."/>
            <person name="Fontana E."/>
            <person name="Moody T.U."/>
            <person name="Kohout C.E."/>
            <person name="Gjonbalaj M."/>
            <person name="Eaton V."/>
            <person name="Seok R."/>
            <person name="Leiner I.M."/>
            <person name="Pamer E.G."/>
        </authorList>
    </citation>
    <scope>NUCLEOTIDE SEQUENCE [LARGE SCALE GENOMIC DNA]</scope>
    <source>
        <strain evidence="4 5">MSK.17.74</strain>
    </source>
</reference>
<keyword evidence="2" id="KW-0813">Transport</keyword>
<protein>
    <submittedName>
        <fullName evidence="4">Carbohydrate ABC transporter substrate-binding protein</fullName>
    </submittedName>
</protein>
<sequence length="436" mass="49122">MKKKMVCILMAGVMASLVPAQMVFAEGDSGEKTVVKFQTWNPGDEEYTHAMLEKFEEEHPDIQIDYTFMPYTDHVEKLKVDLSAGDAADVYGVQTGAMYKEFRDFEEDLTPYLVKEYGDDWASNYNEYAMSLLKGDDGEYYAVPLGLSYAGYVWANMKYFDKYGLELPTNYDELKEVCKTFRDNGEYPLVIGAKDSWINIDTWMNIAADINTEKLYSAIEGETPFTDEDLVQSFQIWQNCFTDGVFQDGALGVGMYTDSTDMYQKEGSVPMILNGSWSLGAYMDSDEQSQEVYNGEGANHKIFLMDWNNDGKIAPVEEAVDVSLAINNQSKVKDAAWTFVDWMIHEGADTLVNGQLQYMPARNDMELNVEGLNENGTENLEYCVEQGKNNVGGYREMAYAELKETISNELTELALGDVTPEEAADTIEAASQAQER</sequence>
<dbReference type="Gene3D" id="3.40.190.10">
    <property type="entry name" value="Periplasmic binding protein-like II"/>
    <property type="match status" value="2"/>
</dbReference>
<dbReference type="RefSeq" id="WP_118577868.1">
    <property type="nucleotide sequence ID" value="NZ_JAAITS010000054.1"/>
</dbReference>
<dbReference type="PANTHER" id="PTHR43649:SF29">
    <property type="entry name" value="OSMOPROTECTIVE COMPOUNDS-BINDING PROTEIN GGTB"/>
    <property type="match status" value="1"/>
</dbReference>
<dbReference type="Pfam" id="PF01547">
    <property type="entry name" value="SBP_bac_1"/>
    <property type="match status" value="1"/>
</dbReference>
<keyword evidence="5" id="KW-1185">Reference proteome</keyword>
<evidence type="ECO:0000313" key="4">
    <source>
        <dbReference type="EMBL" id="NSG86930.1"/>
    </source>
</evidence>
<proteinExistence type="inferred from homology"/>
<comment type="caution">
    <text evidence="4">The sequence shown here is derived from an EMBL/GenBank/DDBJ whole genome shotgun (WGS) entry which is preliminary data.</text>
</comment>
<dbReference type="InterPro" id="IPR050490">
    <property type="entry name" value="Bact_solute-bd_prot1"/>
</dbReference>
<evidence type="ECO:0000256" key="2">
    <source>
        <dbReference type="ARBA" id="ARBA00022448"/>
    </source>
</evidence>